<dbReference type="Proteomes" id="UP000566819">
    <property type="component" value="Unassembled WGS sequence"/>
</dbReference>
<reference evidence="2 3" key="1">
    <citation type="submission" date="2020-03" db="EMBL/GenBank/DDBJ databases">
        <title>Draft Genome Sequence of Cudoniella acicularis.</title>
        <authorList>
            <person name="Buettner E."/>
            <person name="Kellner H."/>
        </authorList>
    </citation>
    <scope>NUCLEOTIDE SEQUENCE [LARGE SCALE GENOMIC DNA]</scope>
    <source>
        <strain evidence="2 3">DSM 108380</strain>
    </source>
</reference>
<dbReference type="PANTHER" id="PTHR24148:SF73">
    <property type="entry name" value="HET DOMAIN PROTEIN (AFU_ORTHOLOGUE AFUA_8G01020)"/>
    <property type="match status" value="1"/>
</dbReference>
<evidence type="ECO:0000259" key="1">
    <source>
        <dbReference type="Pfam" id="PF06985"/>
    </source>
</evidence>
<feature type="domain" description="Heterokaryon incompatibility" evidence="1">
    <location>
        <begin position="60"/>
        <end position="224"/>
    </location>
</feature>
<accession>A0A8H4R9I6</accession>
<dbReference type="InterPro" id="IPR010730">
    <property type="entry name" value="HET"/>
</dbReference>
<evidence type="ECO:0000313" key="2">
    <source>
        <dbReference type="EMBL" id="KAF4625433.1"/>
    </source>
</evidence>
<organism evidence="2 3">
    <name type="scientific">Cudoniella acicularis</name>
    <dbReference type="NCBI Taxonomy" id="354080"/>
    <lineage>
        <taxon>Eukaryota</taxon>
        <taxon>Fungi</taxon>
        <taxon>Dikarya</taxon>
        <taxon>Ascomycota</taxon>
        <taxon>Pezizomycotina</taxon>
        <taxon>Leotiomycetes</taxon>
        <taxon>Helotiales</taxon>
        <taxon>Tricladiaceae</taxon>
        <taxon>Cudoniella</taxon>
    </lineage>
</organism>
<name>A0A8H4R9I6_9HELO</name>
<comment type="caution">
    <text evidence="2">The sequence shown here is derived from an EMBL/GenBank/DDBJ whole genome shotgun (WGS) entry which is preliminary data.</text>
</comment>
<dbReference type="Pfam" id="PF26639">
    <property type="entry name" value="Het-6_barrel"/>
    <property type="match status" value="1"/>
</dbReference>
<gene>
    <name evidence="2" type="ORF">G7Y89_g12733</name>
</gene>
<dbReference type="OrthoDB" id="5386682at2759"/>
<proteinExistence type="predicted"/>
<sequence>MDLNDPGQMSSLATTTGLYEPLDQSRLQIRLLQWVSSPGNDNAIAHWRLFPVSLEEQPDYIALSYVWGDASITQNITVNSEEVPVTTNLASALERVRKLVKVPNSSLFFWADALCINQKDTLERNSQVQMMGSIYSKAMMVFSWLGLDEDSLTLYAIILFMIAAKERRSPQPAGAHPMQWMLKYPDLCAVGLHETDWDVNNVFWTAARKFFQNPYWKRVWILQEIVLGREVWLMGKTSSILLDDVLRFADMASIFELSSVSRPEFMPVDIWSVISQKGYFIITPLLLVIQSRRRTLDQNMLLLGTFALLASDPRDKIFGLQALVQDATPPNYTMSVKQVYCEAAIKMVSQGPELLSRMLGLSGLGQDSLDDYQLPSWVPNWDFISKAIRESRFHGVAPSNSETRASTSINNGLSENLHPPTRVFDFVVLRTYGCICGVVVSDRLRHNFHNLFNNCIEYVQQNSGLLYPNGDHPLKALLRVLTMDWKHIGEKERKQNDFDFEALYIGTLYCILLLDRVESNSLPGNSLQEEQSWRDNLDQELRSGLEQCGISTEKHFIAFLKLMVSRTTPDEAWESSEARLARIQGHLGGTRLATEMRGPSCLFQTSEGYLGMAPPKCQAGDLVCVLSDCSIPVLLRKVDSHYIHVGACFVLGLMDGEAVQLVRSGKAKMEEFDIH</sequence>
<dbReference type="EMBL" id="JAAMPI010001379">
    <property type="protein sequence ID" value="KAF4625433.1"/>
    <property type="molecule type" value="Genomic_DNA"/>
</dbReference>
<evidence type="ECO:0000313" key="3">
    <source>
        <dbReference type="Proteomes" id="UP000566819"/>
    </source>
</evidence>
<dbReference type="Pfam" id="PF06985">
    <property type="entry name" value="HET"/>
    <property type="match status" value="1"/>
</dbReference>
<dbReference type="PANTHER" id="PTHR24148">
    <property type="entry name" value="ANKYRIN REPEAT DOMAIN-CONTAINING PROTEIN 39 HOMOLOG-RELATED"/>
    <property type="match status" value="1"/>
</dbReference>
<protein>
    <recommendedName>
        <fullName evidence="1">Heterokaryon incompatibility domain-containing protein</fullName>
    </recommendedName>
</protein>
<keyword evidence="3" id="KW-1185">Reference proteome</keyword>
<dbReference type="InterPro" id="IPR052895">
    <property type="entry name" value="HetReg/Transcr_Mod"/>
</dbReference>
<dbReference type="AlphaFoldDB" id="A0A8H4R9I6"/>